<evidence type="ECO:0000256" key="4">
    <source>
        <dbReference type="ARBA" id="ARBA00022516"/>
    </source>
</evidence>
<dbReference type="GO" id="GO:0005739">
    <property type="term" value="C:mitochondrion"/>
    <property type="evidence" value="ECO:0007669"/>
    <property type="project" value="UniProtKB-SubCell"/>
</dbReference>
<evidence type="ECO:0000256" key="8">
    <source>
        <dbReference type="ARBA" id="ARBA00023209"/>
    </source>
</evidence>
<evidence type="ECO:0000256" key="2">
    <source>
        <dbReference type="ARBA" id="ARBA00005042"/>
    </source>
</evidence>
<keyword evidence="4 11" id="KW-0444">Lipid biosynthesis</keyword>
<dbReference type="InterPro" id="IPR016270">
    <property type="entry name" value="PGS1"/>
</dbReference>
<evidence type="ECO:0000256" key="3">
    <source>
        <dbReference type="ARBA" id="ARBA00010682"/>
    </source>
</evidence>
<keyword evidence="5 11" id="KW-0808">Transferase</keyword>
<keyword evidence="11" id="KW-0067">ATP-binding</keyword>
<sequence length="458" mass="53049">MWEVVNNFGNKIWKRPITQNVSQLKPFEKNDDFLTKLGISWIPNCAKGFFLNSKQIKVLHDPTSFYNLILEKIQNANNRIVLASLYLVLLDCIRGSRGELNSRKILLPLLENHASSCQISLYQTPTLREPFLSIIPERYKEIIGLQHIKAYLFDNDLIISGANLSKDYFTNRQDRYILIKECKELADFVDGLVEKVSECSFQLNSENELHLHPTWKYHPSRSEKEQFLQEARSRLNNYYQSFSINKTEGCDTVIFPLVEMNHFNIHMDSSITTKIMEACSSGMVAYLTTGYFNLPDLYTESIIKASQANFDVLMAHPTANGFFNAKGLAKGVPFAYTELASQFLNKIISSKQEYRIKMYEYVRPGWTYHAKGLWLSTVENDLPFLTMIGSPNFGERSVKRDLECQFLIATDNKDLQRELWREKELLFGNCIDRQMIRETTLTTDWCMTGEPIPEFVTF</sequence>
<keyword evidence="6" id="KW-0677">Repeat</keyword>
<comment type="similarity">
    <text evidence="3 11">Belongs to the CDP-alcohol phosphatidyltransferase class-II family.</text>
</comment>
<dbReference type="AlphaFoldDB" id="A0AAW2HTK6"/>
<keyword evidence="8 11" id="KW-0594">Phospholipid biosynthesis</keyword>
<keyword evidence="9 11" id="KW-1208">Phospholipid metabolism</keyword>
<reference evidence="13" key="1">
    <citation type="journal article" date="2024" name="Gigascience">
        <title>Chromosome-level genome of the poultry shaft louse Menopon gallinae provides insight into the host-switching and adaptive evolution of parasitic lice.</title>
        <authorList>
            <person name="Xu Y."/>
            <person name="Ma L."/>
            <person name="Liu S."/>
            <person name="Liang Y."/>
            <person name="Liu Q."/>
            <person name="He Z."/>
            <person name="Tian L."/>
            <person name="Duan Y."/>
            <person name="Cai W."/>
            <person name="Li H."/>
            <person name="Song F."/>
        </authorList>
    </citation>
    <scope>NUCLEOTIDE SEQUENCE</scope>
    <source>
        <strain evidence="13">Cailab_2023a</strain>
    </source>
</reference>
<dbReference type="CDD" id="cd09135">
    <property type="entry name" value="PLDc_PGS1_euk_1"/>
    <property type="match status" value="1"/>
</dbReference>
<comment type="function">
    <text evidence="1 11">Functions in the biosynthesis of the anionic phospholipids phosphatidylglycerol and cardiolipin.</text>
</comment>
<dbReference type="EC" id="2.7.8.5" evidence="11"/>
<accession>A0AAW2HTK6</accession>
<comment type="caution">
    <text evidence="13">The sequence shown here is derived from an EMBL/GenBank/DDBJ whole genome shotgun (WGS) entry which is preliminary data.</text>
</comment>
<keyword evidence="11" id="KW-0547">Nucleotide-binding</keyword>
<dbReference type="SUPFAM" id="SSF56024">
    <property type="entry name" value="Phospholipase D/nuclease"/>
    <property type="match status" value="1"/>
</dbReference>
<dbReference type="Gene3D" id="3.30.870.10">
    <property type="entry name" value="Endonuclease Chain A"/>
    <property type="match status" value="2"/>
</dbReference>
<evidence type="ECO:0000256" key="11">
    <source>
        <dbReference type="RuleBase" id="RU365024"/>
    </source>
</evidence>
<dbReference type="CDD" id="cd09137">
    <property type="entry name" value="PLDc_PGS1_euk_2"/>
    <property type="match status" value="1"/>
</dbReference>
<evidence type="ECO:0000256" key="5">
    <source>
        <dbReference type="ARBA" id="ARBA00022679"/>
    </source>
</evidence>
<feature type="domain" description="PLD phosphodiesterase" evidence="12">
    <location>
        <begin position="142"/>
        <end position="168"/>
    </location>
</feature>
<evidence type="ECO:0000256" key="1">
    <source>
        <dbReference type="ARBA" id="ARBA00003537"/>
    </source>
</evidence>
<evidence type="ECO:0000256" key="6">
    <source>
        <dbReference type="ARBA" id="ARBA00022737"/>
    </source>
</evidence>
<keyword evidence="7 11" id="KW-0443">Lipid metabolism</keyword>
<dbReference type="PIRSF" id="PIRSF000850">
    <property type="entry name" value="Phospholipase_D_PSS"/>
    <property type="match status" value="1"/>
</dbReference>
<evidence type="ECO:0000259" key="12">
    <source>
        <dbReference type="PROSITE" id="PS50035"/>
    </source>
</evidence>
<dbReference type="GO" id="GO:0008444">
    <property type="term" value="F:CDP-diacylglycerol-glycerol-3-phosphate 3-phosphatidyltransferase activity"/>
    <property type="evidence" value="ECO:0007669"/>
    <property type="project" value="UniProtKB-EC"/>
</dbReference>
<dbReference type="PANTHER" id="PTHR12586">
    <property type="entry name" value="CDP-DIACYLGLYCEROL--SERINE O-PHOSPHATIDYLTRANSFERASE"/>
    <property type="match status" value="1"/>
</dbReference>
<proteinExistence type="inferred from homology"/>
<gene>
    <name evidence="13" type="ORF">PYX00_005647</name>
</gene>
<evidence type="ECO:0000256" key="7">
    <source>
        <dbReference type="ARBA" id="ARBA00023098"/>
    </source>
</evidence>
<dbReference type="EMBL" id="JARGDH010000003">
    <property type="protein sequence ID" value="KAL0272816.1"/>
    <property type="molecule type" value="Genomic_DNA"/>
</dbReference>
<comment type="pathway">
    <text evidence="2 11">Phospholipid metabolism; phosphatidylglycerol biosynthesis; phosphatidylglycerol from CDP-diacylglycerol: step 1/2.</text>
</comment>
<comment type="catalytic activity">
    <reaction evidence="10 11">
        <text>a CDP-1,2-diacyl-sn-glycerol + sn-glycerol 3-phosphate = a 1,2-diacyl-sn-glycero-3-phospho-(1'-sn-glycero-3'-phosphate) + CMP + H(+)</text>
        <dbReference type="Rhea" id="RHEA:12593"/>
        <dbReference type="ChEBI" id="CHEBI:15378"/>
        <dbReference type="ChEBI" id="CHEBI:57597"/>
        <dbReference type="ChEBI" id="CHEBI:58332"/>
        <dbReference type="ChEBI" id="CHEBI:60110"/>
        <dbReference type="ChEBI" id="CHEBI:60377"/>
        <dbReference type="EC" id="2.7.8.5"/>
    </reaction>
</comment>
<dbReference type="InterPro" id="IPR001736">
    <property type="entry name" value="PLipase_D/transphosphatidylase"/>
</dbReference>
<organism evidence="13">
    <name type="scientific">Menopon gallinae</name>
    <name type="common">poultry shaft louse</name>
    <dbReference type="NCBI Taxonomy" id="328185"/>
    <lineage>
        <taxon>Eukaryota</taxon>
        <taxon>Metazoa</taxon>
        <taxon>Ecdysozoa</taxon>
        <taxon>Arthropoda</taxon>
        <taxon>Hexapoda</taxon>
        <taxon>Insecta</taxon>
        <taxon>Pterygota</taxon>
        <taxon>Neoptera</taxon>
        <taxon>Paraneoptera</taxon>
        <taxon>Psocodea</taxon>
        <taxon>Troctomorpha</taxon>
        <taxon>Phthiraptera</taxon>
        <taxon>Amblycera</taxon>
        <taxon>Menoponidae</taxon>
        <taxon>Menopon</taxon>
    </lineage>
</organism>
<protein>
    <recommendedName>
        <fullName evidence="11">CDP-diacylglycerol--glycerol-3-phosphate 3-phosphatidyltransferase</fullName>
        <ecNumber evidence="11">2.7.8.5</ecNumber>
    </recommendedName>
</protein>
<evidence type="ECO:0000313" key="13">
    <source>
        <dbReference type="EMBL" id="KAL0272816.1"/>
    </source>
</evidence>
<evidence type="ECO:0000256" key="9">
    <source>
        <dbReference type="ARBA" id="ARBA00023264"/>
    </source>
</evidence>
<dbReference type="GO" id="GO:0005524">
    <property type="term" value="F:ATP binding"/>
    <property type="evidence" value="ECO:0007669"/>
    <property type="project" value="UniProtKB-KW"/>
</dbReference>
<comment type="subcellular location">
    <subcellularLocation>
        <location evidence="11">Mitochondrion</location>
    </subcellularLocation>
</comment>
<keyword evidence="11" id="KW-0496">Mitochondrion</keyword>
<dbReference type="PROSITE" id="PS50035">
    <property type="entry name" value="PLD"/>
    <property type="match status" value="1"/>
</dbReference>
<dbReference type="GO" id="GO:0032049">
    <property type="term" value="P:cardiolipin biosynthetic process"/>
    <property type="evidence" value="ECO:0007669"/>
    <property type="project" value="InterPro"/>
</dbReference>
<evidence type="ECO:0000256" key="10">
    <source>
        <dbReference type="ARBA" id="ARBA00048586"/>
    </source>
</evidence>
<name>A0AAW2HTK6_9NEOP</name>
<dbReference type="PANTHER" id="PTHR12586:SF1">
    <property type="entry name" value="CDP-DIACYLGLYCEROL--GLYCEROL-3-PHOSPHATE 3-PHOSPHATIDYLTRANSFERASE, MITOCHONDRIAL"/>
    <property type="match status" value="1"/>
</dbReference>